<dbReference type="Proteomes" id="UP001054252">
    <property type="component" value="Unassembled WGS sequence"/>
</dbReference>
<reference evidence="2 3" key="1">
    <citation type="journal article" date="2021" name="Commun. Biol.">
        <title>The genome of Shorea leprosula (Dipterocarpaceae) highlights the ecological relevance of drought in aseasonal tropical rainforests.</title>
        <authorList>
            <person name="Ng K.K.S."/>
            <person name="Kobayashi M.J."/>
            <person name="Fawcett J.A."/>
            <person name="Hatakeyama M."/>
            <person name="Paape T."/>
            <person name="Ng C.H."/>
            <person name="Ang C.C."/>
            <person name="Tnah L.H."/>
            <person name="Lee C.T."/>
            <person name="Nishiyama T."/>
            <person name="Sese J."/>
            <person name="O'Brien M.J."/>
            <person name="Copetti D."/>
            <person name="Mohd Noor M.I."/>
            <person name="Ong R.C."/>
            <person name="Putra M."/>
            <person name="Sireger I.Z."/>
            <person name="Indrioko S."/>
            <person name="Kosugi Y."/>
            <person name="Izuno A."/>
            <person name="Isagi Y."/>
            <person name="Lee S.L."/>
            <person name="Shimizu K.K."/>
        </authorList>
    </citation>
    <scope>NUCLEOTIDE SEQUENCE [LARGE SCALE GENOMIC DNA]</scope>
    <source>
        <strain evidence="2">214</strain>
    </source>
</reference>
<comment type="caution">
    <text evidence="2">The sequence shown here is derived from an EMBL/GenBank/DDBJ whole genome shotgun (WGS) entry which is preliminary data.</text>
</comment>
<proteinExistence type="predicted"/>
<keyword evidence="3" id="KW-1185">Reference proteome</keyword>
<feature type="region of interest" description="Disordered" evidence="1">
    <location>
        <begin position="1"/>
        <end position="67"/>
    </location>
</feature>
<gene>
    <name evidence="2" type="ORF">SLEP1_g3146</name>
</gene>
<feature type="compositionally biased region" description="Basic and acidic residues" evidence="1">
    <location>
        <begin position="34"/>
        <end position="57"/>
    </location>
</feature>
<evidence type="ECO:0000313" key="3">
    <source>
        <dbReference type="Proteomes" id="UP001054252"/>
    </source>
</evidence>
<accession>A0AAV5HSP5</accession>
<organism evidence="2 3">
    <name type="scientific">Rubroshorea leprosula</name>
    <dbReference type="NCBI Taxonomy" id="152421"/>
    <lineage>
        <taxon>Eukaryota</taxon>
        <taxon>Viridiplantae</taxon>
        <taxon>Streptophyta</taxon>
        <taxon>Embryophyta</taxon>
        <taxon>Tracheophyta</taxon>
        <taxon>Spermatophyta</taxon>
        <taxon>Magnoliopsida</taxon>
        <taxon>eudicotyledons</taxon>
        <taxon>Gunneridae</taxon>
        <taxon>Pentapetalae</taxon>
        <taxon>rosids</taxon>
        <taxon>malvids</taxon>
        <taxon>Malvales</taxon>
        <taxon>Dipterocarpaceae</taxon>
        <taxon>Rubroshorea</taxon>
    </lineage>
</organism>
<evidence type="ECO:0000256" key="1">
    <source>
        <dbReference type="SAM" id="MobiDB-lite"/>
    </source>
</evidence>
<dbReference type="AlphaFoldDB" id="A0AAV5HSP5"/>
<protein>
    <submittedName>
        <fullName evidence="2">Uncharacterized protein</fullName>
    </submittedName>
</protein>
<name>A0AAV5HSP5_9ROSI</name>
<sequence length="124" mass="13811">MGGCASKPKDSEFRSEYRPPREVPPPPAPEMAEPENKPTTQEKIENEGEQERDRQVEEPLVDLSKPKNEAPILSFSAAPAATATEVVVAKLKEEEIEEPRNEATDDKLSMKEDKNDIAPLVQLM</sequence>
<feature type="compositionally biased region" description="Basic and acidic residues" evidence="1">
    <location>
        <begin position="96"/>
        <end position="116"/>
    </location>
</feature>
<dbReference type="EMBL" id="BPVZ01000003">
    <property type="protein sequence ID" value="GKU88939.1"/>
    <property type="molecule type" value="Genomic_DNA"/>
</dbReference>
<evidence type="ECO:0000313" key="2">
    <source>
        <dbReference type="EMBL" id="GKU88939.1"/>
    </source>
</evidence>
<feature type="region of interest" description="Disordered" evidence="1">
    <location>
        <begin position="96"/>
        <end position="124"/>
    </location>
</feature>
<feature type="compositionally biased region" description="Basic and acidic residues" evidence="1">
    <location>
        <begin position="7"/>
        <end position="21"/>
    </location>
</feature>